<proteinExistence type="predicted"/>
<organism evidence="2">
    <name type="scientific">marine sediment metagenome</name>
    <dbReference type="NCBI Taxonomy" id="412755"/>
    <lineage>
        <taxon>unclassified sequences</taxon>
        <taxon>metagenomes</taxon>
        <taxon>ecological metagenomes</taxon>
    </lineage>
</organism>
<feature type="region of interest" description="Disordered" evidence="1">
    <location>
        <begin position="1"/>
        <end position="30"/>
    </location>
</feature>
<accession>A0A0F9LBN4</accession>
<gene>
    <name evidence="2" type="ORF">LCGC14_1531010</name>
</gene>
<dbReference type="EMBL" id="LAZR01011469">
    <property type="protein sequence ID" value="KKM61510.1"/>
    <property type="molecule type" value="Genomic_DNA"/>
</dbReference>
<reference evidence="2" key="1">
    <citation type="journal article" date="2015" name="Nature">
        <title>Complex archaea that bridge the gap between prokaryotes and eukaryotes.</title>
        <authorList>
            <person name="Spang A."/>
            <person name="Saw J.H."/>
            <person name="Jorgensen S.L."/>
            <person name="Zaremba-Niedzwiedzka K."/>
            <person name="Martijn J."/>
            <person name="Lind A.E."/>
            <person name="van Eijk R."/>
            <person name="Schleper C."/>
            <person name="Guy L."/>
            <person name="Ettema T.J."/>
        </authorList>
    </citation>
    <scope>NUCLEOTIDE SEQUENCE</scope>
</reference>
<dbReference type="AlphaFoldDB" id="A0A0F9LBN4"/>
<evidence type="ECO:0000313" key="2">
    <source>
        <dbReference type="EMBL" id="KKM61510.1"/>
    </source>
</evidence>
<protein>
    <submittedName>
        <fullName evidence="2">Uncharacterized protein</fullName>
    </submittedName>
</protein>
<name>A0A0F9LBN4_9ZZZZ</name>
<sequence>MGVSYPSSVWDGDSRNRDSDNAPKKAPDWQDWDRGITEVAATQTRIDNNAGGVDDTTLDSVGTLATKTGLSVVEKGNGAIHKTVISMATMAVVSTDGASPAADGAWGTQLLYTFPEGHIRVLGRHIVFPLGGLAAVTGGGTGFSDTADFEIGVGTVAAAQDTQFDLNGGDEEDVVAAIVCALTAKTSDAIESLASGTSSTVDGSTTALTHHLNFRTVDNADHGVTADVLNVTGTFTILWTCLGDD</sequence>
<feature type="compositionally biased region" description="Basic and acidic residues" evidence="1">
    <location>
        <begin position="12"/>
        <end position="30"/>
    </location>
</feature>
<comment type="caution">
    <text evidence="2">The sequence shown here is derived from an EMBL/GenBank/DDBJ whole genome shotgun (WGS) entry which is preliminary data.</text>
</comment>
<evidence type="ECO:0000256" key="1">
    <source>
        <dbReference type="SAM" id="MobiDB-lite"/>
    </source>
</evidence>